<name>A0AAD3DNN3_9CHLO</name>
<accession>A0AAD3DNN3</accession>
<sequence length="274" mass="30352">ITIHGHPASLSTGQLFLKSFRPKIHVLSRISSPNRDGRSAAVPSTPWAARGTAFTDQQLLRSCLARHVLQRLVDSNSATSLGHLGITALQVPEPPPAFLALESALVRAARHGQLGETLQGFLDPPFTHVGYMTPSGRRCLLTPSETVQCFSDPCLEAFLLSLFTSIEHQRAPMVTLSPHCLFHAHLFLAHQPAGGVGLLFHACEYPRFDELHFPYRLGHCQEGSKLSVTHGQLAQRNLLWYQGQLVLLDVTPGFVLRHLLWEETSELCTLYEED</sequence>
<evidence type="ECO:0000313" key="2">
    <source>
        <dbReference type="Proteomes" id="UP001054857"/>
    </source>
</evidence>
<dbReference type="Proteomes" id="UP001054857">
    <property type="component" value="Unassembled WGS sequence"/>
</dbReference>
<reference evidence="1 2" key="1">
    <citation type="journal article" date="2021" name="Sci. Rep.">
        <title>Genome sequencing of the multicellular alga Astrephomene provides insights into convergent evolution of germ-soma differentiation.</title>
        <authorList>
            <person name="Yamashita S."/>
            <person name="Yamamoto K."/>
            <person name="Matsuzaki R."/>
            <person name="Suzuki S."/>
            <person name="Yamaguchi H."/>
            <person name="Hirooka S."/>
            <person name="Minakuchi Y."/>
            <person name="Miyagishima S."/>
            <person name="Kawachi M."/>
            <person name="Toyoda A."/>
            <person name="Nozaki H."/>
        </authorList>
    </citation>
    <scope>NUCLEOTIDE SEQUENCE [LARGE SCALE GENOMIC DNA]</scope>
    <source>
        <strain evidence="1 2">NIES-4017</strain>
    </source>
</reference>
<gene>
    <name evidence="1" type="ORF">Agub_g6621</name>
</gene>
<keyword evidence="2" id="KW-1185">Reference proteome</keyword>
<protein>
    <submittedName>
        <fullName evidence="1">Uncharacterized protein</fullName>
    </submittedName>
</protein>
<proteinExistence type="predicted"/>
<dbReference type="AlphaFoldDB" id="A0AAD3DNN3"/>
<organism evidence="1 2">
    <name type="scientific">Astrephomene gubernaculifera</name>
    <dbReference type="NCBI Taxonomy" id="47775"/>
    <lineage>
        <taxon>Eukaryota</taxon>
        <taxon>Viridiplantae</taxon>
        <taxon>Chlorophyta</taxon>
        <taxon>core chlorophytes</taxon>
        <taxon>Chlorophyceae</taxon>
        <taxon>CS clade</taxon>
        <taxon>Chlamydomonadales</taxon>
        <taxon>Astrephomenaceae</taxon>
        <taxon>Astrephomene</taxon>
    </lineage>
</organism>
<feature type="non-terminal residue" evidence="1">
    <location>
        <position position="274"/>
    </location>
</feature>
<feature type="non-terminal residue" evidence="1">
    <location>
        <position position="1"/>
    </location>
</feature>
<evidence type="ECO:0000313" key="1">
    <source>
        <dbReference type="EMBL" id="GFR45224.1"/>
    </source>
</evidence>
<dbReference type="PANTHER" id="PTHR35759">
    <property type="entry name" value="BNAA09G03860D PROTEIN"/>
    <property type="match status" value="1"/>
</dbReference>
<comment type="caution">
    <text evidence="1">The sequence shown here is derived from an EMBL/GenBank/DDBJ whole genome shotgun (WGS) entry which is preliminary data.</text>
</comment>
<dbReference type="PANTHER" id="PTHR35759:SF1">
    <property type="entry name" value="OS07G0673000 PROTEIN"/>
    <property type="match status" value="1"/>
</dbReference>
<dbReference type="EMBL" id="BMAR01000009">
    <property type="protein sequence ID" value="GFR45224.1"/>
    <property type="molecule type" value="Genomic_DNA"/>
</dbReference>